<keyword evidence="4" id="KW-0862">Zinc</keyword>
<sequence length="330" mass="35535">MTTLHNEIDLDADGRHVGYLRLPHSVHRSAYGWIPIPIASVRNGEGPVVLLMGGNHGDEYEGQVLVSSLIREIEPQWVRGQLIFLPMANFPAAAASLRTSPLDGGNLNRSFPGDPQGSPTAAIADYIENTLLTRAQYLIDLHSGGSSLLYDGANMLAIEPRDPEEEERLKALLAAFGLPRAFLHRPNPVHSATAARRQGALSILAELGGGGTVQASLLREARQGLLHLLGFIGLLSGPLVPDAPPSQTRFFSVSGSRHYVYAYDRGVYEPLVELGDQVVAGQPAARIHFPDTPLREPVTTFFAGAGQVVCKRVPAAVERGDCLFHLAEPV</sequence>
<evidence type="ECO:0000256" key="4">
    <source>
        <dbReference type="ARBA" id="ARBA00022833"/>
    </source>
</evidence>
<evidence type="ECO:0000259" key="5">
    <source>
        <dbReference type="Pfam" id="PF24827"/>
    </source>
</evidence>
<evidence type="ECO:0000256" key="1">
    <source>
        <dbReference type="ARBA" id="ARBA00001947"/>
    </source>
</evidence>
<gene>
    <name evidence="6" type="ORF">PQQ68_12100</name>
</gene>
<evidence type="ECO:0000313" key="6">
    <source>
        <dbReference type="EMBL" id="MFM0593764.1"/>
    </source>
</evidence>
<dbReference type="SUPFAM" id="SSF53187">
    <property type="entry name" value="Zn-dependent exopeptidases"/>
    <property type="match status" value="1"/>
</dbReference>
<keyword evidence="3" id="KW-0378">Hydrolase</keyword>
<comment type="cofactor">
    <cofactor evidence="1">
        <name>Zn(2+)</name>
        <dbReference type="ChEBI" id="CHEBI:29105"/>
    </cofactor>
</comment>
<name>A0ABW9D6I5_9BURK</name>
<keyword evidence="7" id="KW-1185">Reference proteome</keyword>
<dbReference type="Proteomes" id="UP001629367">
    <property type="component" value="Unassembled WGS sequence"/>
</dbReference>
<dbReference type="InterPro" id="IPR053138">
    <property type="entry name" value="N-alpha-Ac-DABA_deacetylase"/>
</dbReference>
<accession>A0ABW9D6I5</accession>
<dbReference type="PIRSF" id="PIRSF039012">
    <property type="entry name" value="ASP"/>
    <property type="match status" value="1"/>
</dbReference>
<dbReference type="InterPro" id="IPR043795">
    <property type="entry name" value="N-alpha-Ac-DABA-like"/>
</dbReference>
<dbReference type="InterPro" id="IPR055438">
    <property type="entry name" value="AstE_AspA_cat"/>
</dbReference>
<protein>
    <submittedName>
        <fullName evidence="6">Succinylglutamate desuccinylase/aspartoacylase family protein</fullName>
    </submittedName>
</protein>
<evidence type="ECO:0000256" key="3">
    <source>
        <dbReference type="ARBA" id="ARBA00022801"/>
    </source>
</evidence>
<dbReference type="EMBL" id="JAQQBZ010000006">
    <property type="protein sequence ID" value="MFM0593764.1"/>
    <property type="molecule type" value="Genomic_DNA"/>
</dbReference>
<dbReference type="RefSeq" id="WP_408212040.1">
    <property type="nucleotide sequence ID" value="NZ_JAQQBZ010000006.1"/>
</dbReference>
<dbReference type="Pfam" id="PF24827">
    <property type="entry name" value="AstE_AspA_cat"/>
    <property type="match status" value="1"/>
</dbReference>
<evidence type="ECO:0000256" key="2">
    <source>
        <dbReference type="ARBA" id="ARBA00022723"/>
    </source>
</evidence>
<dbReference type="Gene3D" id="3.40.630.10">
    <property type="entry name" value="Zn peptidases"/>
    <property type="match status" value="1"/>
</dbReference>
<dbReference type="CDD" id="cd06252">
    <property type="entry name" value="M14_ASTE_ASPA-like"/>
    <property type="match status" value="1"/>
</dbReference>
<evidence type="ECO:0000313" key="7">
    <source>
        <dbReference type="Proteomes" id="UP001629367"/>
    </source>
</evidence>
<dbReference type="PANTHER" id="PTHR37326">
    <property type="entry name" value="BLL3975 PROTEIN"/>
    <property type="match status" value="1"/>
</dbReference>
<dbReference type="PANTHER" id="PTHR37326:SF1">
    <property type="entry name" value="BLL3975 PROTEIN"/>
    <property type="match status" value="1"/>
</dbReference>
<organism evidence="6 7">
    <name type="scientific">Paraburkholderia dilworthii</name>
    <dbReference type="NCBI Taxonomy" id="948106"/>
    <lineage>
        <taxon>Bacteria</taxon>
        <taxon>Pseudomonadati</taxon>
        <taxon>Pseudomonadota</taxon>
        <taxon>Betaproteobacteria</taxon>
        <taxon>Burkholderiales</taxon>
        <taxon>Burkholderiaceae</taxon>
        <taxon>Paraburkholderia</taxon>
    </lineage>
</organism>
<comment type="caution">
    <text evidence="6">The sequence shown here is derived from an EMBL/GenBank/DDBJ whole genome shotgun (WGS) entry which is preliminary data.</text>
</comment>
<keyword evidence="2" id="KW-0479">Metal-binding</keyword>
<reference evidence="6 7" key="1">
    <citation type="journal article" date="2024" name="Chem. Sci.">
        <title>Discovery of megapolipeptins by genome mining of a Burkholderiales bacteria collection.</title>
        <authorList>
            <person name="Paulo B.S."/>
            <person name="Recchia M.J.J."/>
            <person name="Lee S."/>
            <person name="Fergusson C.H."/>
            <person name="Romanowski S.B."/>
            <person name="Hernandez A."/>
            <person name="Krull N."/>
            <person name="Liu D.Y."/>
            <person name="Cavanagh H."/>
            <person name="Bos A."/>
            <person name="Gray C.A."/>
            <person name="Murphy B.T."/>
            <person name="Linington R.G."/>
            <person name="Eustaquio A.S."/>
        </authorList>
    </citation>
    <scope>NUCLEOTIDE SEQUENCE [LARGE SCALE GENOMIC DNA]</scope>
    <source>
        <strain evidence="6 7">RL17-335-BIF-A</strain>
    </source>
</reference>
<feature type="domain" description="Succinylglutamate desuccinylase/Aspartoacylase catalytic" evidence="5">
    <location>
        <begin position="46"/>
        <end position="231"/>
    </location>
</feature>
<proteinExistence type="predicted"/>